<evidence type="ECO:0000313" key="2">
    <source>
        <dbReference type="EMBL" id="KAJ8365521.1"/>
    </source>
</evidence>
<feature type="region of interest" description="Disordered" evidence="1">
    <location>
        <begin position="45"/>
        <end position="68"/>
    </location>
</feature>
<reference evidence="2" key="1">
    <citation type="journal article" date="2023" name="Science">
        <title>Genome structures resolve the early diversification of teleost fishes.</title>
        <authorList>
            <person name="Parey E."/>
            <person name="Louis A."/>
            <person name="Montfort J."/>
            <person name="Bouchez O."/>
            <person name="Roques C."/>
            <person name="Iampietro C."/>
            <person name="Lluch J."/>
            <person name="Castinel A."/>
            <person name="Donnadieu C."/>
            <person name="Desvignes T."/>
            <person name="Floi Bucao C."/>
            <person name="Jouanno E."/>
            <person name="Wen M."/>
            <person name="Mejri S."/>
            <person name="Dirks R."/>
            <person name="Jansen H."/>
            <person name="Henkel C."/>
            <person name="Chen W.J."/>
            <person name="Zahm M."/>
            <person name="Cabau C."/>
            <person name="Klopp C."/>
            <person name="Thompson A.W."/>
            <person name="Robinson-Rechavi M."/>
            <person name="Braasch I."/>
            <person name="Lecointre G."/>
            <person name="Bobe J."/>
            <person name="Postlethwait J.H."/>
            <person name="Berthelot C."/>
            <person name="Roest Crollius H."/>
            <person name="Guiguen Y."/>
        </authorList>
    </citation>
    <scope>NUCLEOTIDE SEQUENCE</scope>
    <source>
        <strain evidence="2">WJC10195</strain>
    </source>
</reference>
<evidence type="ECO:0000256" key="1">
    <source>
        <dbReference type="SAM" id="MobiDB-lite"/>
    </source>
</evidence>
<comment type="caution">
    <text evidence="2">The sequence shown here is derived from an EMBL/GenBank/DDBJ whole genome shotgun (WGS) entry which is preliminary data.</text>
</comment>
<dbReference type="AlphaFoldDB" id="A0A9Q1FTC6"/>
<dbReference type="EMBL" id="JAINUF010000004">
    <property type="protein sequence ID" value="KAJ8365521.1"/>
    <property type="molecule type" value="Genomic_DNA"/>
</dbReference>
<proteinExistence type="predicted"/>
<organism evidence="2 3">
    <name type="scientific">Synaphobranchus kaupii</name>
    <name type="common">Kaup's arrowtooth eel</name>
    <dbReference type="NCBI Taxonomy" id="118154"/>
    <lineage>
        <taxon>Eukaryota</taxon>
        <taxon>Metazoa</taxon>
        <taxon>Chordata</taxon>
        <taxon>Craniata</taxon>
        <taxon>Vertebrata</taxon>
        <taxon>Euteleostomi</taxon>
        <taxon>Actinopterygii</taxon>
        <taxon>Neopterygii</taxon>
        <taxon>Teleostei</taxon>
        <taxon>Anguilliformes</taxon>
        <taxon>Synaphobranchidae</taxon>
        <taxon>Synaphobranchus</taxon>
    </lineage>
</organism>
<name>A0A9Q1FTC6_SYNKA</name>
<keyword evidence="3" id="KW-1185">Reference proteome</keyword>
<accession>A0A9Q1FTC6</accession>
<evidence type="ECO:0000313" key="3">
    <source>
        <dbReference type="Proteomes" id="UP001152622"/>
    </source>
</evidence>
<gene>
    <name evidence="2" type="ORF">SKAU_G00143520</name>
</gene>
<protein>
    <submittedName>
        <fullName evidence="2">Uncharacterized protein</fullName>
    </submittedName>
</protein>
<dbReference type="Proteomes" id="UP001152622">
    <property type="component" value="Chromosome 4"/>
</dbReference>
<sequence>MMFQDSSVKFQLCFHLQDIYGHDPEAAARPPAEKFATADAQVRHPDVLTEENEQGGGRTSGERYDKRPDGIECMNKTTLYGKADLLLPSLLRLPLKRAASRPKKVHARNISASSPVSDPHSLCDSPPDIRLLSSSTACDACGLYSATDSSRQSRPLFVNRGVDSPIRQQVIYHRRAGRRRTPLSAN</sequence>